<evidence type="ECO:0000256" key="1">
    <source>
        <dbReference type="PROSITE-ProRule" id="PRU00023"/>
    </source>
</evidence>
<evidence type="ECO:0000259" key="2">
    <source>
        <dbReference type="Pfam" id="PF25535"/>
    </source>
</evidence>
<evidence type="ECO:0000313" key="3">
    <source>
        <dbReference type="EMBL" id="OAB45503.1"/>
    </source>
</evidence>
<accession>A0A168N825</accession>
<dbReference type="SUPFAM" id="SSF48403">
    <property type="entry name" value="Ankyrin repeat"/>
    <property type="match status" value="1"/>
</dbReference>
<keyword evidence="4" id="KW-1185">Reference proteome</keyword>
<comment type="caution">
    <text evidence="3">The sequence shown here is derived from an EMBL/GenBank/DDBJ whole genome shotgun (WGS) entry which is preliminary data.</text>
</comment>
<dbReference type="InterPro" id="IPR002110">
    <property type="entry name" value="Ankyrin_rpt"/>
</dbReference>
<feature type="repeat" description="ANK" evidence="1">
    <location>
        <begin position="240"/>
        <end position="272"/>
    </location>
</feature>
<evidence type="ECO:0000313" key="4">
    <source>
        <dbReference type="Proteomes" id="UP000076967"/>
    </source>
</evidence>
<dbReference type="PROSITE" id="PS50088">
    <property type="entry name" value="ANK_REPEAT"/>
    <property type="match status" value="1"/>
</dbReference>
<name>A0A168N825_9BACL</name>
<sequence length="306" mass="35760">MNYFKDLTYYSLQHFENSKNVGWINKKADFYKGNVSEEFIKKLWEYIKYPLNMVRDTNDSIVMTYNNEKVTLGFSEIRVLGEDCVKRFAAPDLIFQYVMEYNYCPPKEFIDAVLSGPKPNSLEYKNYMSKFNEDSLWGEDIGIVELSEKLRKSILNYNNEFVKEVIQEDLKWINILTKEGSLLNVSILNKNIDLAKQLISREIDINKFSGIELINALLNDENELIELLLSKNIMFNLSSPKMNPLFIATRKGNFKAVEMLLDNGVDATLEYSNEFMRNFSVIELARKMNQNEIVTLLNAQKQTRYN</sequence>
<dbReference type="OrthoDB" id="9802764at2"/>
<dbReference type="AlphaFoldDB" id="A0A168N825"/>
<dbReference type="EMBL" id="LVJH01000003">
    <property type="protein sequence ID" value="OAB45503.1"/>
    <property type="molecule type" value="Genomic_DNA"/>
</dbReference>
<dbReference type="Proteomes" id="UP000076967">
    <property type="component" value="Unassembled WGS sequence"/>
</dbReference>
<organism evidence="3 4">
    <name type="scientific">Paenibacillus glacialis</name>
    <dbReference type="NCBI Taxonomy" id="494026"/>
    <lineage>
        <taxon>Bacteria</taxon>
        <taxon>Bacillati</taxon>
        <taxon>Bacillota</taxon>
        <taxon>Bacilli</taxon>
        <taxon>Bacillales</taxon>
        <taxon>Paenibacillaceae</taxon>
        <taxon>Paenibacillus</taxon>
    </lineage>
</organism>
<dbReference type="Gene3D" id="1.25.40.20">
    <property type="entry name" value="Ankyrin repeat-containing domain"/>
    <property type="match status" value="1"/>
</dbReference>
<dbReference type="STRING" id="494026.PGLA_04425"/>
<dbReference type="InterPro" id="IPR057679">
    <property type="entry name" value="DUF7919"/>
</dbReference>
<protein>
    <recommendedName>
        <fullName evidence="2">DUF7919 domain-containing protein</fullName>
    </recommendedName>
</protein>
<dbReference type="SMART" id="SM00248">
    <property type="entry name" value="ANK"/>
    <property type="match status" value="2"/>
</dbReference>
<dbReference type="Pfam" id="PF25535">
    <property type="entry name" value="DUF7919"/>
    <property type="match status" value="1"/>
</dbReference>
<feature type="domain" description="DUF7919" evidence="2">
    <location>
        <begin position="3"/>
        <end position="114"/>
    </location>
</feature>
<gene>
    <name evidence="3" type="ORF">PGLA_04425</name>
</gene>
<dbReference type="RefSeq" id="WP_068529273.1">
    <property type="nucleotide sequence ID" value="NZ_LVJH01000003.1"/>
</dbReference>
<proteinExistence type="predicted"/>
<dbReference type="InterPro" id="IPR036770">
    <property type="entry name" value="Ankyrin_rpt-contain_sf"/>
</dbReference>
<keyword evidence="1" id="KW-0040">ANK repeat</keyword>
<reference evidence="3 4" key="1">
    <citation type="submission" date="2016-03" db="EMBL/GenBank/DDBJ databases">
        <title>Draft genome sequence of Paenibacillus glacialis DSM 22343.</title>
        <authorList>
            <person name="Shin S.-K."/>
            <person name="Yi H."/>
        </authorList>
    </citation>
    <scope>NUCLEOTIDE SEQUENCE [LARGE SCALE GENOMIC DNA]</scope>
    <source>
        <strain evidence="3 4">DSM 22343</strain>
    </source>
</reference>